<dbReference type="AlphaFoldDB" id="A0A656QFH0"/>
<evidence type="ECO:0000313" key="2">
    <source>
        <dbReference type="Proteomes" id="UP000027451"/>
    </source>
</evidence>
<dbReference type="EMBL" id="JFHD01000016">
    <property type="protein sequence ID" value="KDR28884.1"/>
    <property type="molecule type" value="Genomic_DNA"/>
</dbReference>
<accession>A0A656QFH0</accession>
<evidence type="ECO:0000313" key="1">
    <source>
        <dbReference type="EMBL" id="KDR28884.1"/>
    </source>
</evidence>
<dbReference type="Proteomes" id="UP000027451">
    <property type="component" value="Unassembled WGS sequence"/>
</dbReference>
<proteinExistence type="predicted"/>
<keyword evidence="2" id="KW-1185">Reference proteome</keyword>
<name>A0A656QFH0_9BURK</name>
<gene>
    <name evidence="1" type="ORF">BG60_09195</name>
</gene>
<reference evidence="1 2" key="1">
    <citation type="submission" date="2014-03" db="EMBL/GenBank/DDBJ databases">
        <title>Draft Genome Sequences of Four Burkholderia Strains.</title>
        <authorList>
            <person name="Liu X.Y."/>
            <person name="Li C.X."/>
            <person name="Xu J.H."/>
        </authorList>
    </citation>
    <scope>NUCLEOTIDE SEQUENCE [LARGE SCALE GENOMIC DNA]</scope>
    <source>
        <strain evidence="1 2">OP-1</strain>
    </source>
</reference>
<organism evidence="1 2">
    <name type="scientific">Caballeronia zhejiangensis</name>
    <dbReference type="NCBI Taxonomy" id="871203"/>
    <lineage>
        <taxon>Bacteria</taxon>
        <taxon>Pseudomonadati</taxon>
        <taxon>Pseudomonadota</taxon>
        <taxon>Betaproteobacteria</taxon>
        <taxon>Burkholderiales</taxon>
        <taxon>Burkholderiaceae</taxon>
        <taxon>Caballeronia</taxon>
    </lineage>
</organism>
<protein>
    <submittedName>
        <fullName evidence="1">Uncharacterized protein</fullName>
    </submittedName>
</protein>
<sequence length="131" mass="15060">MNGGKHARIPVLLHAWRRIAALHGREQWRAFYQHSGLDSRLKSHIATTRSGARCQIVRDQAVGVLGPLFSNDQNEFRDIVNRFSSEPSLKHRLHFISPWRAWQTLSVPLSIRDGVVIFDQVQQFSRAKLPL</sequence>
<comment type="caution">
    <text evidence="1">The sequence shown here is derived from an EMBL/GenBank/DDBJ whole genome shotgun (WGS) entry which is preliminary data.</text>
</comment>